<dbReference type="EMBL" id="MU853557">
    <property type="protein sequence ID" value="KAK4147224.1"/>
    <property type="molecule type" value="Genomic_DNA"/>
</dbReference>
<dbReference type="Proteomes" id="UP001302676">
    <property type="component" value="Unassembled WGS sequence"/>
</dbReference>
<feature type="domain" description="DUF6546" evidence="1">
    <location>
        <begin position="276"/>
        <end position="473"/>
    </location>
</feature>
<name>A0AAN6V9E4_9PEZI</name>
<dbReference type="GeneID" id="87819430"/>
<dbReference type="RefSeq" id="XP_062640595.1">
    <property type="nucleotide sequence ID" value="XM_062782817.1"/>
</dbReference>
<dbReference type="InterPro" id="IPR046676">
    <property type="entry name" value="DUF6546"/>
</dbReference>
<reference evidence="2" key="1">
    <citation type="journal article" date="2023" name="Mol. Phylogenet. Evol.">
        <title>Genome-scale phylogeny and comparative genomics of the fungal order Sordariales.</title>
        <authorList>
            <person name="Hensen N."/>
            <person name="Bonometti L."/>
            <person name="Westerberg I."/>
            <person name="Brannstrom I.O."/>
            <person name="Guillou S."/>
            <person name="Cros-Aarteil S."/>
            <person name="Calhoun S."/>
            <person name="Haridas S."/>
            <person name="Kuo A."/>
            <person name="Mondo S."/>
            <person name="Pangilinan J."/>
            <person name="Riley R."/>
            <person name="LaButti K."/>
            <person name="Andreopoulos B."/>
            <person name="Lipzen A."/>
            <person name="Chen C."/>
            <person name="Yan M."/>
            <person name="Daum C."/>
            <person name="Ng V."/>
            <person name="Clum A."/>
            <person name="Steindorff A."/>
            <person name="Ohm R.A."/>
            <person name="Martin F."/>
            <person name="Silar P."/>
            <person name="Natvig D.O."/>
            <person name="Lalanne C."/>
            <person name="Gautier V."/>
            <person name="Ament-Velasquez S.L."/>
            <person name="Kruys A."/>
            <person name="Hutchinson M.I."/>
            <person name="Powell A.J."/>
            <person name="Barry K."/>
            <person name="Miller A.N."/>
            <person name="Grigoriev I.V."/>
            <person name="Debuchy R."/>
            <person name="Gladieux P."/>
            <person name="Hiltunen Thoren M."/>
            <person name="Johannesson H."/>
        </authorList>
    </citation>
    <scope>NUCLEOTIDE SEQUENCE</scope>
    <source>
        <strain evidence="2">CBS 141.50</strain>
    </source>
</reference>
<evidence type="ECO:0000259" key="1">
    <source>
        <dbReference type="Pfam" id="PF20183"/>
    </source>
</evidence>
<proteinExistence type="predicted"/>
<keyword evidence="3" id="KW-1185">Reference proteome</keyword>
<reference evidence="2" key="2">
    <citation type="submission" date="2023-05" db="EMBL/GenBank/DDBJ databases">
        <authorList>
            <consortium name="Lawrence Berkeley National Laboratory"/>
            <person name="Steindorff A."/>
            <person name="Hensen N."/>
            <person name="Bonometti L."/>
            <person name="Westerberg I."/>
            <person name="Brannstrom I.O."/>
            <person name="Guillou S."/>
            <person name="Cros-Aarteil S."/>
            <person name="Calhoun S."/>
            <person name="Haridas S."/>
            <person name="Kuo A."/>
            <person name="Mondo S."/>
            <person name="Pangilinan J."/>
            <person name="Riley R."/>
            <person name="Labutti K."/>
            <person name="Andreopoulos B."/>
            <person name="Lipzen A."/>
            <person name="Chen C."/>
            <person name="Yanf M."/>
            <person name="Daum C."/>
            <person name="Ng V."/>
            <person name="Clum A."/>
            <person name="Ohm R."/>
            <person name="Martin F."/>
            <person name="Silar P."/>
            <person name="Natvig D."/>
            <person name="Lalanne C."/>
            <person name="Gautier V."/>
            <person name="Ament-Velasquez S.L."/>
            <person name="Kruys A."/>
            <person name="Hutchinson M.I."/>
            <person name="Powell A.J."/>
            <person name="Barry K."/>
            <person name="Miller A.N."/>
            <person name="Grigoriev I.V."/>
            <person name="Debuchy R."/>
            <person name="Gladieux P."/>
            <person name="Thoren M.H."/>
            <person name="Johannesson H."/>
        </authorList>
    </citation>
    <scope>NUCLEOTIDE SEQUENCE</scope>
    <source>
        <strain evidence="2">CBS 141.50</strain>
    </source>
</reference>
<dbReference type="Pfam" id="PF20183">
    <property type="entry name" value="DUF6546"/>
    <property type="match status" value="1"/>
</dbReference>
<sequence>MPPLSPHKPRGCDMLPPEIRDLIVQALIQDGCTQAPLPAVLTPSRLADFRSIIQRNRALVDYIWFCLELDDYDCTKCAPGHMPSPDLGESMKSITVTDTVKGPITALFEELFSVLSTWDPVGDLVLDISIYSPSDSEHWFKYLTFLPDYHGQTIPTKVSDDAEHGWVAGYQEDPTSCPAFLKVFHEVMLEGPFASHQAECAWWDRLPSVPAVTSVLLRQQNRRRWKPQVLPHMFARFPRLEEVHYEPWREWNSIQKSTDNSFLVLFAFIRRFNIPLKKLVVFENFNQQYPTMMQDLLYTHSFRQPNPAVGRMVALASLHLEHLAASFLVDAWDIFTTETTREWPSLTSLVLTSKVLRPDEDPVQITAMLHAAAGAAMRMPRLESMEIWHGRKGLAVVFRYRVVRSARHATITWRATWGLTMSASLIRDWKAVVHRRYDDTWSLGVVQERLDPVTIASHGDAILSLKLSGEVIRPVSLQQIRMEQKALEGVKTV</sequence>
<evidence type="ECO:0000313" key="2">
    <source>
        <dbReference type="EMBL" id="KAK4147224.1"/>
    </source>
</evidence>
<comment type="caution">
    <text evidence="2">The sequence shown here is derived from an EMBL/GenBank/DDBJ whole genome shotgun (WGS) entry which is preliminary data.</text>
</comment>
<organism evidence="2 3">
    <name type="scientific">Dichotomopilus funicola</name>
    <dbReference type="NCBI Taxonomy" id="1934379"/>
    <lineage>
        <taxon>Eukaryota</taxon>
        <taxon>Fungi</taxon>
        <taxon>Dikarya</taxon>
        <taxon>Ascomycota</taxon>
        <taxon>Pezizomycotina</taxon>
        <taxon>Sordariomycetes</taxon>
        <taxon>Sordariomycetidae</taxon>
        <taxon>Sordariales</taxon>
        <taxon>Chaetomiaceae</taxon>
        <taxon>Dichotomopilus</taxon>
    </lineage>
</organism>
<dbReference type="AlphaFoldDB" id="A0AAN6V9E4"/>
<protein>
    <recommendedName>
        <fullName evidence="1">DUF6546 domain-containing protein</fullName>
    </recommendedName>
</protein>
<gene>
    <name evidence="2" type="ORF">C8A04DRAFT_34417</name>
</gene>
<accession>A0AAN6V9E4</accession>
<evidence type="ECO:0000313" key="3">
    <source>
        <dbReference type="Proteomes" id="UP001302676"/>
    </source>
</evidence>